<feature type="transmembrane region" description="Helical" evidence="1">
    <location>
        <begin position="12"/>
        <end position="33"/>
    </location>
</feature>
<dbReference type="PROSITE" id="PS50076">
    <property type="entry name" value="DNAJ_2"/>
    <property type="match status" value="1"/>
</dbReference>
<dbReference type="InterPro" id="IPR029024">
    <property type="entry name" value="TerB-like"/>
</dbReference>
<dbReference type="SMART" id="SM00271">
    <property type="entry name" value="DnaJ"/>
    <property type="match status" value="1"/>
</dbReference>
<protein>
    <submittedName>
        <fullName evidence="3">Molecular chaperone DjlA</fullName>
    </submittedName>
</protein>
<proteinExistence type="predicted"/>
<evidence type="ECO:0000313" key="3">
    <source>
        <dbReference type="EMBL" id="HIU53426.1"/>
    </source>
</evidence>
<dbReference type="InterPro" id="IPR036869">
    <property type="entry name" value="J_dom_sf"/>
</dbReference>
<dbReference type="Proteomes" id="UP000824107">
    <property type="component" value="Unassembled WGS sequence"/>
</dbReference>
<dbReference type="AlphaFoldDB" id="A0A9D1M4I4"/>
<evidence type="ECO:0000313" key="4">
    <source>
        <dbReference type="Proteomes" id="UP000824107"/>
    </source>
</evidence>
<comment type="caution">
    <text evidence="3">The sequence shown here is derived from an EMBL/GenBank/DDBJ whole genome shotgun (WGS) entry which is preliminary data.</text>
</comment>
<dbReference type="InterPro" id="IPR050817">
    <property type="entry name" value="DjlA_DnaK_co-chaperone"/>
</dbReference>
<organism evidence="3 4">
    <name type="scientific">Candidatus Scatocola faecipullorum</name>
    <dbReference type="NCBI Taxonomy" id="2840917"/>
    <lineage>
        <taxon>Bacteria</taxon>
        <taxon>Pseudomonadati</taxon>
        <taxon>Pseudomonadota</taxon>
        <taxon>Alphaproteobacteria</taxon>
        <taxon>Rhodospirillales</taxon>
        <taxon>Rhodospirillaceae</taxon>
        <taxon>Rhodospirillaceae incertae sedis</taxon>
        <taxon>Candidatus Scatocola</taxon>
    </lineage>
</organism>
<dbReference type="Gene3D" id="1.10.287.110">
    <property type="entry name" value="DnaJ domain"/>
    <property type="match status" value="1"/>
</dbReference>
<dbReference type="Gene3D" id="1.10.3680.10">
    <property type="entry name" value="TerB-like"/>
    <property type="match status" value="1"/>
</dbReference>
<dbReference type="PRINTS" id="PR00625">
    <property type="entry name" value="JDOMAIN"/>
</dbReference>
<feature type="transmembrane region" description="Helical" evidence="1">
    <location>
        <begin position="128"/>
        <end position="153"/>
    </location>
</feature>
<dbReference type="EMBL" id="DVNC01000032">
    <property type="protein sequence ID" value="HIU53426.1"/>
    <property type="molecule type" value="Genomic_DNA"/>
</dbReference>
<evidence type="ECO:0000256" key="1">
    <source>
        <dbReference type="SAM" id="Phobius"/>
    </source>
</evidence>
<feature type="domain" description="J" evidence="2">
    <location>
        <begin position="322"/>
        <end position="386"/>
    </location>
</feature>
<dbReference type="InterPro" id="IPR007791">
    <property type="entry name" value="DjlA_N"/>
</dbReference>
<evidence type="ECO:0000259" key="2">
    <source>
        <dbReference type="PROSITE" id="PS50076"/>
    </source>
</evidence>
<gene>
    <name evidence="3" type="ORF">IAD20_05040</name>
</gene>
<dbReference type="PANTHER" id="PTHR24074">
    <property type="entry name" value="CO-CHAPERONE PROTEIN DJLA"/>
    <property type="match status" value="1"/>
</dbReference>
<keyword evidence="1" id="KW-1133">Transmembrane helix</keyword>
<reference evidence="3" key="1">
    <citation type="submission" date="2020-10" db="EMBL/GenBank/DDBJ databases">
        <authorList>
            <person name="Gilroy R."/>
        </authorList>
    </citation>
    <scope>NUCLEOTIDE SEQUENCE</scope>
    <source>
        <strain evidence="3">ChiW3-316</strain>
    </source>
</reference>
<keyword evidence="1" id="KW-0812">Transmembrane</keyword>
<dbReference type="SUPFAM" id="SSF46565">
    <property type="entry name" value="Chaperone J-domain"/>
    <property type="match status" value="1"/>
</dbReference>
<feature type="transmembrane region" description="Helical" evidence="1">
    <location>
        <begin position="76"/>
        <end position="102"/>
    </location>
</feature>
<sequence>MTPLGKLTLAVIGLRLFGAAGFLWGMFFGHVLIDRTLVKTIIKQKFSQLDDTIRLMLPFRFYRSYNYLIEHVLGKLWGVILGGLTFGWVGVAVLGILGHLLFDCQKCKSCKEWRYAFEDFWNVNLGKIFGGLIGFTCKSKLLLFIGVILGFFFDSFRLEGGLRTKLKLGPVLNFWSKINPLKLALRSQEARDVSFVQSMAGLAAKISKADGAVSENEIRTFKKLFNTDKNPKIARIFNEAKQSTAGYQAYAKQLKILSRDNLDMKESIIENLFKIAVVDGEILSDEMEMLEDIANIIELPQGNYTIIKDRFVFKPSNETLQDYYEVLGVFYNASDKEIKRRWKELINQYHPDLAQAKGASAREIEACTLKMAEINNAYEHIIKSRQAG</sequence>
<reference evidence="3" key="2">
    <citation type="journal article" date="2021" name="PeerJ">
        <title>Extensive microbial diversity within the chicken gut microbiome revealed by metagenomics and culture.</title>
        <authorList>
            <person name="Gilroy R."/>
            <person name="Ravi A."/>
            <person name="Getino M."/>
            <person name="Pursley I."/>
            <person name="Horton D.L."/>
            <person name="Alikhan N.F."/>
            <person name="Baker D."/>
            <person name="Gharbi K."/>
            <person name="Hall N."/>
            <person name="Watson M."/>
            <person name="Adriaenssens E.M."/>
            <person name="Foster-Nyarko E."/>
            <person name="Jarju S."/>
            <person name="Secka A."/>
            <person name="Antonio M."/>
            <person name="Oren A."/>
            <person name="Chaudhuri R.R."/>
            <person name="La Ragione R."/>
            <person name="Hildebrand F."/>
            <person name="Pallen M.J."/>
        </authorList>
    </citation>
    <scope>NUCLEOTIDE SEQUENCE</scope>
    <source>
        <strain evidence="3">ChiW3-316</strain>
    </source>
</reference>
<dbReference type="CDD" id="cd06257">
    <property type="entry name" value="DnaJ"/>
    <property type="match status" value="1"/>
</dbReference>
<dbReference type="CDD" id="cd07316">
    <property type="entry name" value="terB_like_DjlA"/>
    <property type="match status" value="1"/>
</dbReference>
<name>A0A9D1M4I4_9PROT</name>
<accession>A0A9D1M4I4</accession>
<dbReference type="InterPro" id="IPR001623">
    <property type="entry name" value="DnaJ_domain"/>
</dbReference>
<keyword evidence="1" id="KW-0472">Membrane</keyword>
<dbReference type="Pfam" id="PF05099">
    <property type="entry name" value="TerB"/>
    <property type="match status" value="1"/>
</dbReference>
<dbReference type="Pfam" id="PF00226">
    <property type="entry name" value="DnaJ"/>
    <property type="match status" value="1"/>
</dbReference>
<dbReference type="SUPFAM" id="SSF158682">
    <property type="entry name" value="TerB-like"/>
    <property type="match status" value="1"/>
</dbReference>